<name>E8N4Y1_ANATU</name>
<dbReference type="OrthoDB" id="9763894at2"/>
<dbReference type="InParanoid" id="E8N4Y1"/>
<dbReference type="InterPro" id="IPR013983">
    <property type="entry name" value="Ald_Fedxn_OxRdtase_N"/>
</dbReference>
<proteinExistence type="inferred from homology"/>
<evidence type="ECO:0000256" key="5">
    <source>
        <dbReference type="ARBA" id="ARBA00023002"/>
    </source>
</evidence>
<reference evidence="10 11" key="1">
    <citation type="submission" date="2010-12" db="EMBL/GenBank/DDBJ databases">
        <title>Whole genome sequence of Anaerolinea thermophila UNI-1.</title>
        <authorList>
            <person name="Narita-Yamada S."/>
            <person name="Kishi E."/>
            <person name="Watanabe Y."/>
            <person name="Takasaki K."/>
            <person name="Ankai A."/>
            <person name="Oguchi A."/>
            <person name="Fukui S."/>
            <person name="Takahashi M."/>
            <person name="Yashiro I."/>
            <person name="Hosoyama A."/>
            <person name="Sekiguchi Y."/>
            <person name="Hanada S."/>
            <person name="Fujita N."/>
        </authorList>
    </citation>
    <scope>NUCLEOTIDE SEQUENCE [LARGE SCALE GENOMIC DNA]</scope>
    <source>
        <strain evidence="11">DSM 14523 / JCM 11388 / NBRC 100420 / UNI-1</strain>
    </source>
</reference>
<evidence type="ECO:0000313" key="11">
    <source>
        <dbReference type="Proteomes" id="UP000008922"/>
    </source>
</evidence>
<keyword evidence="4" id="KW-0479">Metal-binding</keyword>
<evidence type="ECO:0000313" key="10">
    <source>
        <dbReference type="EMBL" id="BAJ63495.1"/>
    </source>
</evidence>
<keyword evidence="6" id="KW-0408">Iron</keyword>
<dbReference type="EC" id="1.2.7.5" evidence="10"/>
<evidence type="ECO:0000259" key="9">
    <source>
        <dbReference type="SMART" id="SM00790"/>
    </source>
</evidence>
<dbReference type="InterPro" id="IPR013985">
    <property type="entry name" value="Ald_Fedxn_OxRdtase_dom3"/>
</dbReference>
<dbReference type="PANTHER" id="PTHR30038">
    <property type="entry name" value="ALDEHYDE FERREDOXIN OXIDOREDUCTASE"/>
    <property type="match status" value="1"/>
</dbReference>
<dbReference type="eggNOG" id="COG2414">
    <property type="taxonomic scope" value="Bacteria"/>
</dbReference>
<dbReference type="EMBL" id="AP012029">
    <property type="protein sequence ID" value="BAJ63495.1"/>
    <property type="molecule type" value="Genomic_DNA"/>
</dbReference>
<dbReference type="AlphaFoldDB" id="E8N4Y1"/>
<dbReference type="GO" id="GO:0009055">
    <property type="term" value="F:electron transfer activity"/>
    <property type="evidence" value="ECO:0007669"/>
    <property type="project" value="InterPro"/>
</dbReference>
<evidence type="ECO:0000256" key="8">
    <source>
        <dbReference type="ARBA" id="ARBA00049934"/>
    </source>
</evidence>
<dbReference type="Gene3D" id="3.60.9.10">
    <property type="entry name" value="Aldehyde ferredoxin oxidoreductase, N-terminal domain"/>
    <property type="match status" value="1"/>
</dbReference>
<gene>
    <name evidence="10" type="ordered locus">ANT_14670</name>
</gene>
<dbReference type="InterPro" id="IPR001203">
    <property type="entry name" value="OxRdtase_Ald_Fedxn_C"/>
</dbReference>
<dbReference type="Gene3D" id="1.10.599.10">
    <property type="entry name" value="Aldehyde Ferredoxin Oxidoreductase Protein, subunit A, domain 3"/>
    <property type="match status" value="1"/>
</dbReference>
<dbReference type="Proteomes" id="UP000008922">
    <property type="component" value="Chromosome"/>
</dbReference>
<evidence type="ECO:0000256" key="1">
    <source>
        <dbReference type="ARBA" id="ARBA00001966"/>
    </source>
</evidence>
<dbReference type="PANTHER" id="PTHR30038:SF0">
    <property type="entry name" value="TUNGSTEN-CONTAINING ALDEHYDE FERREDOXIN OXIDOREDUCTASE"/>
    <property type="match status" value="1"/>
</dbReference>
<protein>
    <submittedName>
        <fullName evidence="10">Aldehyde ferredoxin oxidoreductase</fullName>
        <ecNumber evidence="10">1.2.7.5</ecNumber>
    </submittedName>
</protein>
<feature type="domain" description="Aldehyde ferredoxin oxidoreductase N-terminal" evidence="9">
    <location>
        <begin position="1"/>
        <end position="205"/>
    </location>
</feature>
<dbReference type="GO" id="GO:0033726">
    <property type="term" value="F:aldehyde ferredoxin oxidoreductase activity"/>
    <property type="evidence" value="ECO:0007669"/>
    <property type="project" value="UniProtKB-EC"/>
</dbReference>
<organism evidence="10 11">
    <name type="scientific">Anaerolinea thermophila (strain DSM 14523 / JCM 11388 / NBRC 100420 / UNI-1)</name>
    <dbReference type="NCBI Taxonomy" id="926569"/>
    <lineage>
        <taxon>Bacteria</taxon>
        <taxon>Bacillati</taxon>
        <taxon>Chloroflexota</taxon>
        <taxon>Anaerolineae</taxon>
        <taxon>Anaerolineales</taxon>
        <taxon>Anaerolineaceae</taxon>
        <taxon>Anaerolinea</taxon>
    </lineage>
</organism>
<dbReference type="RefSeq" id="WP_013559877.1">
    <property type="nucleotide sequence ID" value="NC_014960.1"/>
</dbReference>
<sequence length="610" mass="66132">MNNRLLFVDLTTGRIGCSTIPENYLKEYIGGSGLGVRILWDWLNPSTSPLDPSSPLLFITGPLTGANGPATGRFTVCGRSPQTGLWGEANIGGFVGPELRYAGFDAVLVTGKAPTPVYLWIHQGDAQIRDASHLWGKTDIYETQVQIRQELEEPRARIACIGLAAENGVVFSGIFSDHGRAAARTGLGLLMASKNLKALAVRGTQKIPLALPERFSEERIRVNKELANHNMTAVFRATGTSGAAEYLQMLGDMPQKYWMGASFDGADKISGAQMAETILAGTAACQGCVISCGRVVSIPEGPYQTNGKTKGPEYETICSFGSQLLVDDLAAITALGETCDRLGMDSISAGSVIGLAYLLFERGILTEKDTEGLTLQWGDPKPAFVFLEKMARRQGIGEWMAQGSRAFAARLGVEELAVQVNGLDVAMHDPRAFSGQTLSYLTSPRGACHNQSDFFTVELGGTLDEIGIPMTDRFTDAGKAKYVARHQHWRSVCNSLVMCFFASVSPKDVVDLLNLATGEEWTLDSLMTAGERIWNLKRLYNLALGYSPDNEKLPALLLQALPDGGQGGFIPDVQTLKKEYYEACGWDQKSGMPGKEVIDRLNLGFTKDKF</sequence>
<evidence type="ECO:0000256" key="6">
    <source>
        <dbReference type="ARBA" id="ARBA00023004"/>
    </source>
</evidence>
<dbReference type="InterPro" id="IPR036021">
    <property type="entry name" value="Tungsten_al_ferr_oxy-like_C"/>
</dbReference>
<dbReference type="HOGENOM" id="CLU_020364_1_0_0"/>
<dbReference type="SUPFAM" id="SSF48310">
    <property type="entry name" value="Aldehyde ferredoxin oxidoreductase, C-terminal domains"/>
    <property type="match status" value="1"/>
</dbReference>
<dbReference type="Pfam" id="PF02730">
    <property type="entry name" value="AFOR_N"/>
    <property type="match status" value="1"/>
</dbReference>
<keyword evidence="11" id="KW-1185">Reference proteome</keyword>
<keyword evidence="3" id="KW-0004">4Fe-4S</keyword>
<comment type="cofactor">
    <cofactor evidence="8">
        <name>tungstopterin</name>
        <dbReference type="ChEBI" id="CHEBI:30402"/>
    </cofactor>
</comment>
<comment type="cofactor">
    <cofactor evidence="1">
        <name>[4Fe-4S] cluster</name>
        <dbReference type="ChEBI" id="CHEBI:49883"/>
    </cofactor>
</comment>
<evidence type="ECO:0000256" key="7">
    <source>
        <dbReference type="ARBA" id="ARBA00023014"/>
    </source>
</evidence>
<dbReference type="InterPro" id="IPR013984">
    <property type="entry name" value="Ald_Fedxn_OxRdtase_dom2"/>
</dbReference>
<comment type="similarity">
    <text evidence="2">Belongs to the AOR/FOR family.</text>
</comment>
<dbReference type="InterPro" id="IPR051919">
    <property type="entry name" value="W-dependent_AOR"/>
</dbReference>
<dbReference type="Pfam" id="PF01314">
    <property type="entry name" value="AFOR_C"/>
    <property type="match status" value="1"/>
</dbReference>
<evidence type="ECO:0000256" key="2">
    <source>
        <dbReference type="ARBA" id="ARBA00011032"/>
    </source>
</evidence>
<keyword evidence="7" id="KW-0411">Iron-sulfur</keyword>
<dbReference type="KEGG" id="atm:ANT_14670"/>
<evidence type="ECO:0000256" key="3">
    <source>
        <dbReference type="ARBA" id="ARBA00022485"/>
    </source>
</evidence>
<dbReference type="SUPFAM" id="SSF56228">
    <property type="entry name" value="Aldehyde ferredoxin oxidoreductase, N-terminal domain"/>
    <property type="match status" value="1"/>
</dbReference>
<evidence type="ECO:0000256" key="4">
    <source>
        <dbReference type="ARBA" id="ARBA00022723"/>
    </source>
</evidence>
<accession>E8N4Y1</accession>
<keyword evidence="5 10" id="KW-0560">Oxidoreductase</keyword>
<dbReference type="GO" id="GO:0046872">
    <property type="term" value="F:metal ion binding"/>
    <property type="evidence" value="ECO:0007669"/>
    <property type="project" value="UniProtKB-KW"/>
</dbReference>
<dbReference type="GO" id="GO:0051539">
    <property type="term" value="F:4 iron, 4 sulfur cluster binding"/>
    <property type="evidence" value="ECO:0007669"/>
    <property type="project" value="UniProtKB-KW"/>
</dbReference>
<dbReference type="SMART" id="SM00790">
    <property type="entry name" value="AFOR_N"/>
    <property type="match status" value="1"/>
</dbReference>
<dbReference type="STRING" id="926569.ANT_14670"/>
<dbReference type="Gene3D" id="1.10.569.10">
    <property type="entry name" value="Aldehyde Ferredoxin Oxidoreductase Protein, subunit A, domain 2"/>
    <property type="match status" value="1"/>
</dbReference>
<dbReference type="InterPro" id="IPR036503">
    <property type="entry name" value="Ald_Fedxn_OxRdtase_N_sf"/>
</dbReference>